<gene>
    <name evidence="7" type="ORF">SAMN05192574_101829</name>
</gene>
<evidence type="ECO:0000256" key="5">
    <source>
        <dbReference type="SAM" id="SignalP"/>
    </source>
</evidence>
<dbReference type="InterPro" id="IPR012336">
    <property type="entry name" value="Thioredoxin-like_fold"/>
</dbReference>
<dbReference type="PANTHER" id="PTHR42852:SF6">
    <property type="entry name" value="THIOL:DISULFIDE INTERCHANGE PROTEIN DSBE"/>
    <property type="match status" value="1"/>
</dbReference>
<dbReference type="PROSITE" id="PS51352">
    <property type="entry name" value="THIOREDOXIN_2"/>
    <property type="match status" value="1"/>
</dbReference>
<keyword evidence="7" id="KW-0413">Isomerase</keyword>
<dbReference type="PANTHER" id="PTHR42852">
    <property type="entry name" value="THIOL:DISULFIDE INTERCHANGE PROTEIN DSBE"/>
    <property type="match status" value="1"/>
</dbReference>
<proteinExistence type="predicted"/>
<dbReference type="GO" id="GO:0016853">
    <property type="term" value="F:isomerase activity"/>
    <property type="evidence" value="ECO:0007669"/>
    <property type="project" value="UniProtKB-KW"/>
</dbReference>
<keyword evidence="3" id="KW-1015">Disulfide bond</keyword>
<dbReference type="Proteomes" id="UP000198942">
    <property type="component" value="Unassembled WGS sequence"/>
</dbReference>
<keyword evidence="2" id="KW-0201">Cytochrome c-type biogenesis</keyword>
<name>A0A1H8BB82_9SPHI</name>
<dbReference type="InterPro" id="IPR013766">
    <property type="entry name" value="Thioredoxin_domain"/>
</dbReference>
<evidence type="ECO:0000313" key="8">
    <source>
        <dbReference type="Proteomes" id="UP000198942"/>
    </source>
</evidence>
<dbReference type="Gene3D" id="3.40.30.10">
    <property type="entry name" value="Glutaredoxin"/>
    <property type="match status" value="1"/>
</dbReference>
<keyword evidence="5" id="KW-0732">Signal</keyword>
<reference evidence="8" key="1">
    <citation type="submission" date="2016-10" db="EMBL/GenBank/DDBJ databases">
        <authorList>
            <person name="Varghese N."/>
            <person name="Submissions S."/>
        </authorList>
    </citation>
    <scope>NUCLEOTIDE SEQUENCE [LARGE SCALE GENOMIC DNA]</scope>
    <source>
        <strain evidence="8">Gh-48</strain>
    </source>
</reference>
<evidence type="ECO:0000256" key="1">
    <source>
        <dbReference type="ARBA" id="ARBA00004196"/>
    </source>
</evidence>
<dbReference type="Pfam" id="PF13905">
    <property type="entry name" value="Thioredoxin_8"/>
    <property type="match status" value="1"/>
</dbReference>
<dbReference type="GO" id="GO:0017004">
    <property type="term" value="P:cytochrome complex assembly"/>
    <property type="evidence" value="ECO:0007669"/>
    <property type="project" value="UniProtKB-KW"/>
</dbReference>
<dbReference type="EMBL" id="FOCL01000001">
    <property type="protein sequence ID" value="SEM79268.1"/>
    <property type="molecule type" value="Genomic_DNA"/>
</dbReference>
<dbReference type="InterPro" id="IPR025380">
    <property type="entry name" value="DUF4369"/>
</dbReference>
<comment type="subcellular location">
    <subcellularLocation>
        <location evidence="1">Cell envelope</location>
    </subcellularLocation>
</comment>
<dbReference type="AlphaFoldDB" id="A0A1H8BB82"/>
<evidence type="ECO:0000256" key="3">
    <source>
        <dbReference type="ARBA" id="ARBA00023157"/>
    </source>
</evidence>
<dbReference type="Pfam" id="PF14289">
    <property type="entry name" value="DUF4369"/>
    <property type="match status" value="1"/>
</dbReference>
<dbReference type="STRING" id="551995.SAMN05192574_101829"/>
<evidence type="ECO:0000313" key="7">
    <source>
        <dbReference type="EMBL" id="SEM79268.1"/>
    </source>
</evidence>
<feature type="chain" id="PRO_5011599579" evidence="5">
    <location>
        <begin position="36"/>
        <end position="393"/>
    </location>
</feature>
<dbReference type="CDD" id="cd02966">
    <property type="entry name" value="TlpA_like_family"/>
    <property type="match status" value="1"/>
</dbReference>
<dbReference type="InterPro" id="IPR036249">
    <property type="entry name" value="Thioredoxin-like_sf"/>
</dbReference>
<dbReference type="GO" id="GO:0030313">
    <property type="term" value="C:cell envelope"/>
    <property type="evidence" value="ECO:0007669"/>
    <property type="project" value="UniProtKB-SubCell"/>
</dbReference>
<dbReference type="SUPFAM" id="SSF52833">
    <property type="entry name" value="Thioredoxin-like"/>
    <property type="match status" value="1"/>
</dbReference>
<feature type="domain" description="Thioredoxin" evidence="6">
    <location>
        <begin position="240"/>
        <end position="391"/>
    </location>
</feature>
<accession>A0A1H8BB82</accession>
<organism evidence="7 8">
    <name type="scientific">Mucilaginibacter gossypiicola</name>
    <dbReference type="NCBI Taxonomy" id="551995"/>
    <lineage>
        <taxon>Bacteria</taxon>
        <taxon>Pseudomonadati</taxon>
        <taxon>Bacteroidota</taxon>
        <taxon>Sphingobacteriia</taxon>
        <taxon>Sphingobacteriales</taxon>
        <taxon>Sphingobacteriaceae</taxon>
        <taxon>Mucilaginibacter</taxon>
    </lineage>
</organism>
<evidence type="ECO:0000256" key="4">
    <source>
        <dbReference type="ARBA" id="ARBA00023284"/>
    </source>
</evidence>
<protein>
    <submittedName>
        <fullName evidence="7">Thiol-disulfide isomerase or thioredoxin</fullName>
    </submittedName>
</protein>
<feature type="signal peptide" evidence="5">
    <location>
        <begin position="1"/>
        <end position="35"/>
    </location>
</feature>
<dbReference type="InterPro" id="IPR050553">
    <property type="entry name" value="Thioredoxin_ResA/DsbE_sf"/>
</dbReference>
<evidence type="ECO:0000256" key="2">
    <source>
        <dbReference type="ARBA" id="ARBA00022748"/>
    </source>
</evidence>
<keyword evidence="8" id="KW-1185">Reference proteome</keyword>
<sequence>MLLILYISRRGKDVTTMKKLHITALLTFLSTCTFAQSSNGIFNITGHISNLNAGKIFIMYNSSAQQSIKDSCNILNGNFHFKGTVAGPVLGYLRLDNTNYVDKEAIYIYIEPSDIQAELSAGPFSAISISGSKSQDELMRWKNADLALKRKFINILSGESFKRKGIKKKAESDSLLLYEEQRALQTYAFVKGHLKSYVTPYLLNFFYRNYTRVQLQEVYAGLSDSVKNCTRGKELANHILQMKDNSKGGMAANLAGKDYVTNLDFDMVHLKGKYILVDFWGSWCQPCIALLPELIKEQQKYKRDDIVFMSVAVDEENNKAKCAGIVRSIGLNSINIWQNISDKSKDSIATIYDVGAYPTFILVDPTGKIVERGTGESGFLSCRVRLDELLPKN</sequence>
<keyword evidence="4" id="KW-0676">Redox-active center</keyword>
<evidence type="ECO:0000259" key="6">
    <source>
        <dbReference type="PROSITE" id="PS51352"/>
    </source>
</evidence>
<dbReference type="OrthoDB" id="750178at2"/>